<evidence type="ECO:0000256" key="4">
    <source>
        <dbReference type="ARBA" id="ARBA00023136"/>
    </source>
</evidence>
<name>A0AAD4N6V1_9BILA</name>
<feature type="transmembrane region" description="Helical" evidence="5">
    <location>
        <begin position="26"/>
        <end position="48"/>
    </location>
</feature>
<dbReference type="PANTHER" id="PTHR46561">
    <property type="entry name" value="SERPENTINE RECEPTOR, CLASS AB (CLASS A-LIKE)-RELATED"/>
    <property type="match status" value="1"/>
</dbReference>
<evidence type="ECO:0000256" key="2">
    <source>
        <dbReference type="ARBA" id="ARBA00022692"/>
    </source>
</evidence>
<evidence type="ECO:0000256" key="3">
    <source>
        <dbReference type="ARBA" id="ARBA00022989"/>
    </source>
</evidence>
<sequence>MTSDLNPSQQACQDADLLSQSISYKILISLKGTISIFAVIIFVLHFSIKRKMFIHHANTLVIYRFVCLFTVLIPLHNIFLYTFELFRLSLPTTDPCTRLWWTPLLVYIRSANAVFALGFSSAFIILCIERFICICRIYNYEDTQKPHLVATFLMFMTTTFSVGFYYLYTSSVDWSRGLALTTVRTPGNGYILQIVAIYQTTSEMLGALFFLFIRSWSLRFRKRIRNFAMDKRKNVSSLPANFALTVKFQIEETLRMTSVFLPIVVSQCLLRILQTTSSTIVNMNWPLPGVVIQMILLESYSVLIIQPLITGLLLMRGSQQLDFFCSKANQVNVVVSVNENQDDYFGRLKNMFENGAPKMNN</sequence>
<feature type="transmembrane region" description="Helical" evidence="5">
    <location>
        <begin position="100"/>
        <end position="128"/>
    </location>
</feature>
<evidence type="ECO:0000256" key="1">
    <source>
        <dbReference type="ARBA" id="ARBA00004141"/>
    </source>
</evidence>
<dbReference type="EMBL" id="JAKKPZ010000007">
    <property type="protein sequence ID" value="KAI1718919.1"/>
    <property type="molecule type" value="Genomic_DNA"/>
</dbReference>
<keyword evidence="3 5" id="KW-1133">Transmembrane helix</keyword>
<comment type="subcellular location">
    <subcellularLocation>
        <location evidence="1">Membrane</location>
        <topology evidence="1">Multi-pass membrane protein</topology>
    </subcellularLocation>
</comment>
<dbReference type="InterPro" id="IPR053286">
    <property type="entry name" value="Nematode_rcpt-like_srab"/>
</dbReference>
<evidence type="ECO:0000256" key="5">
    <source>
        <dbReference type="SAM" id="Phobius"/>
    </source>
</evidence>
<dbReference type="PANTHER" id="PTHR46561:SF11">
    <property type="entry name" value="SERPENTINE RECEPTOR CLASS ALPHA_BETA-14"/>
    <property type="match status" value="1"/>
</dbReference>
<dbReference type="GO" id="GO:0016020">
    <property type="term" value="C:membrane"/>
    <property type="evidence" value="ECO:0007669"/>
    <property type="project" value="UniProtKB-SubCell"/>
</dbReference>
<accession>A0AAD4N6V1</accession>
<comment type="caution">
    <text evidence="6">The sequence shown here is derived from an EMBL/GenBank/DDBJ whole genome shotgun (WGS) entry which is preliminary data.</text>
</comment>
<keyword evidence="2 5" id="KW-0812">Transmembrane</keyword>
<reference evidence="6" key="1">
    <citation type="submission" date="2022-01" db="EMBL/GenBank/DDBJ databases">
        <title>Genome Sequence Resource for Two Populations of Ditylenchus destructor, the Migratory Endoparasitic Phytonematode.</title>
        <authorList>
            <person name="Zhang H."/>
            <person name="Lin R."/>
            <person name="Xie B."/>
        </authorList>
    </citation>
    <scope>NUCLEOTIDE SEQUENCE</scope>
    <source>
        <strain evidence="6">BazhouSP</strain>
    </source>
</reference>
<feature type="transmembrane region" description="Helical" evidence="5">
    <location>
        <begin position="148"/>
        <end position="168"/>
    </location>
</feature>
<dbReference type="Pfam" id="PF10292">
    <property type="entry name" value="7TM_GPCR_Srab"/>
    <property type="match status" value="1"/>
</dbReference>
<protein>
    <submittedName>
        <fullName evidence="6">Serpentine type 7TM GPCR receptor class ab chemoreceptor domain-containing protein</fullName>
    </submittedName>
</protein>
<evidence type="ECO:0000313" key="7">
    <source>
        <dbReference type="Proteomes" id="UP001201812"/>
    </source>
</evidence>
<keyword evidence="7" id="KW-1185">Reference proteome</keyword>
<dbReference type="AlphaFoldDB" id="A0AAD4N6V1"/>
<organism evidence="6 7">
    <name type="scientific">Ditylenchus destructor</name>
    <dbReference type="NCBI Taxonomy" id="166010"/>
    <lineage>
        <taxon>Eukaryota</taxon>
        <taxon>Metazoa</taxon>
        <taxon>Ecdysozoa</taxon>
        <taxon>Nematoda</taxon>
        <taxon>Chromadorea</taxon>
        <taxon>Rhabditida</taxon>
        <taxon>Tylenchina</taxon>
        <taxon>Tylenchomorpha</taxon>
        <taxon>Sphaerularioidea</taxon>
        <taxon>Anguinidae</taxon>
        <taxon>Anguininae</taxon>
        <taxon>Ditylenchus</taxon>
    </lineage>
</organism>
<feature type="transmembrane region" description="Helical" evidence="5">
    <location>
        <begin position="190"/>
        <end position="213"/>
    </location>
</feature>
<feature type="transmembrane region" description="Helical" evidence="5">
    <location>
        <begin position="60"/>
        <end position="80"/>
    </location>
</feature>
<keyword evidence="4 5" id="KW-0472">Membrane</keyword>
<evidence type="ECO:0000313" key="6">
    <source>
        <dbReference type="EMBL" id="KAI1718919.1"/>
    </source>
</evidence>
<dbReference type="InterPro" id="IPR019408">
    <property type="entry name" value="7TM_GPCR_serpentine_rcpt_Srab"/>
</dbReference>
<dbReference type="Proteomes" id="UP001201812">
    <property type="component" value="Unassembled WGS sequence"/>
</dbReference>
<proteinExistence type="predicted"/>
<gene>
    <name evidence="6" type="ORF">DdX_06032</name>
</gene>
<keyword evidence="6" id="KW-0675">Receptor</keyword>